<feature type="transmembrane region" description="Helical" evidence="1">
    <location>
        <begin position="56"/>
        <end position="80"/>
    </location>
</feature>
<dbReference type="InterPro" id="IPR025746">
    <property type="entry name" value="PilX_N_dom"/>
</dbReference>
<feature type="domain" description="PilX/PilW C-terminal" evidence="2">
    <location>
        <begin position="144"/>
        <end position="242"/>
    </location>
</feature>
<protein>
    <submittedName>
        <fullName evidence="4">Putative transmembrane protein</fullName>
    </submittedName>
</protein>
<dbReference type="HOGENOM" id="CLU_103317_0_0_4"/>
<dbReference type="STRING" id="1349767.GJA_3814"/>
<dbReference type="AlphaFoldDB" id="W0VAQ1"/>
<proteinExistence type="predicted"/>
<evidence type="ECO:0000313" key="4">
    <source>
        <dbReference type="EMBL" id="CDG84428.1"/>
    </source>
</evidence>
<keyword evidence="1" id="KW-1133">Transmembrane helix</keyword>
<reference evidence="4 5" key="1">
    <citation type="journal article" date="2015" name="Genome Announc.">
        <title>Genome Sequence of Mushroom Soft-Rot Pathogen Janthinobacterium agaricidamnosum.</title>
        <authorList>
            <person name="Graupner K."/>
            <person name="Lackner G."/>
            <person name="Hertweck C."/>
        </authorList>
    </citation>
    <scope>NUCLEOTIDE SEQUENCE [LARGE SCALE GENOMIC DNA]</scope>
    <source>
        <strain evidence="5">NBRC 102515 / DSM 9628</strain>
    </source>
</reference>
<dbReference type="EMBL" id="HG322949">
    <property type="protein sequence ID" value="CDG84428.1"/>
    <property type="molecule type" value="Genomic_DNA"/>
</dbReference>
<evidence type="ECO:0000259" key="3">
    <source>
        <dbReference type="Pfam" id="PF14341"/>
    </source>
</evidence>
<dbReference type="KEGG" id="jag:GJA_3814"/>
<evidence type="ECO:0000256" key="1">
    <source>
        <dbReference type="SAM" id="Phobius"/>
    </source>
</evidence>
<name>W0VAQ1_9BURK</name>
<dbReference type="eggNOG" id="COG4726">
    <property type="taxonomic scope" value="Bacteria"/>
</dbReference>
<keyword evidence="1" id="KW-0472">Membrane</keyword>
<dbReference type="Pfam" id="PF13681">
    <property type="entry name" value="PilX"/>
    <property type="match status" value="1"/>
</dbReference>
<feature type="domain" description="Type 4 fimbrial biogenesis protein PilX N-terminal" evidence="3">
    <location>
        <begin position="54"/>
        <end position="100"/>
    </location>
</feature>
<organism evidence="4 5">
    <name type="scientific">Janthinobacterium agaricidamnosum NBRC 102515 = DSM 9628</name>
    <dbReference type="NCBI Taxonomy" id="1349767"/>
    <lineage>
        <taxon>Bacteria</taxon>
        <taxon>Pseudomonadati</taxon>
        <taxon>Pseudomonadota</taxon>
        <taxon>Betaproteobacteria</taxon>
        <taxon>Burkholderiales</taxon>
        <taxon>Oxalobacteraceae</taxon>
        <taxon>Janthinobacterium</taxon>
    </lineage>
</organism>
<evidence type="ECO:0000259" key="2">
    <source>
        <dbReference type="Pfam" id="PF13681"/>
    </source>
</evidence>
<keyword evidence="1 4" id="KW-0812">Transmembrane</keyword>
<dbReference type="InterPro" id="IPR025205">
    <property type="entry name" value="PilX/PilW_C"/>
</dbReference>
<sequence>MNVNLSRTEPDVLQGACCGAPRMEVKNRNNLLRPTYPLEKKVRPARHDHVCRQRGVALVFSLFVLIAVLLMGASAAQLALQGEKAARGERDRQIALQAAEEALMDAENDIEGRSAKGGRGALFAPDSALAFVDGCGSGAGSANLGLCLRAADGEPPVWQRIDFADESGDIKSVPYGKFTGATMPTGAGFQPFKLPRYIIELVPYHREGEEAGLEPSYCYRVTAVGFGARSSSQVVLQSFYRKHTAHGVAK</sequence>
<dbReference type="PATRIC" id="fig|1349767.4.peg.406"/>
<accession>W0VAQ1</accession>
<dbReference type="Proteomes" id="UP000027604">
    <property type="component" value="Chromosome I"/>
</dbReference>
<dbReference type="Pfam" id="PF14341">
    <property type="entry name" value="PilX_N"/>
    <property type="match status" value="1"/>
</dbReference>
<evidence type="ECO:0000313" key="5">
    <source>
        <dbReference type="Proteomes" id="UP000027604"/>
    </source>
</evidence>
<keyword evidence="5" id="KW-1185">Reference proteome</keyword>
<gene>
    <name evidence="4" type="ORF">GJA_3814</name>
</gene>